<feature type="chain" id="PRO_5046694898" description="palmitoyl-CoA hydrolase" evidence="9">
    <location>
        <begin position="17"/>
        <end position="299"/>
    </location>
</feature>
<comment type="catalytic activity">
    <reaction evidence="7">
        <text>S-hexadecanoyl-N-acetylcysteamine + H2O = N-acetylcysteamine + hexadecanoate + H(+)</text>
        <dbReference type="Rhea" id="RHEA:84099"/>
        <dbReference type="ChEBI" id="CHEBI:7896"/>
        <dbReference type="ChEBI" id="CHEBI:15377"/>
        <dbReference type="ChEBI" id="CHEBI:15378"/>
        <dbReference type="ChEBI" id="CHEBI:74410"/>
        <dbReference type="ChEBI" id="CHEBI:233601"/>
    </reaction>
</comment>
<dbReference type="GO" id="GO:0016787">
    <property type="term" value="F:hydrolase activity"/>
    <property type="evidence" value="ECO:0007669"/>
    <property type="project" value="UniProtKB-KW"/>
</dbReference>
<proteinExistence type="predicted"/>
<keyword evidence="2 9" id="KW-0732">Signal</keyword>
<evidence type="ECO:0000256" key="9">
    <source>
        <dbReference type="SAM" id="SignalP"/>
    </source>
</evidence>
<evidence type="ECO:0000256" key="8">
    <source>
        <dbReference type="ARBA" id="ARBA00093353"/>
    </source>
</evidence>
<evidence type="ECO:0000256" key="3">
    <source>
        <dbReference type="ARBA" id="ARBA00022801"/>
    </source>
</evidence>
<evidence type="ECO:0000256" key="1">
    <source>
        <dbReference type="ARBA" id="ARBA00004371"/>
    </source>
</evidence>
<dbReference type="Gene3D" id="3.40.50.1820">
    <property type="entry name" value="alpha/beta hydrolase"/>
    <property type="match status" value="1"/>
</dbReference>
<dbReference type="EMBL" id="JBBJCI010000024">
    <property type="protein sequence ID" value="KAK7254548.1"/>
    <property type="molecule type" value="Genomic_DNA"/>
</dbReference>
<keyword evidence="11" id="KW-1185">Reference proteome</keyword>
<reference evidence="10 11" key="1">
    <citation type="submission" date="2024-03" db="EMBL/GenBank/DDBJ databases">
        <title>Aureococcus anophagefferens CCMP1851 and Kratosvirus quantuckense: Draft genome of a second virus-susceptible host strain in the model system.</title>
        <authorList>
            <person name="Chase E."/>
            <person name="Truchon A.R."/>
            <person name="Schepens W."/>
            <person name="Wilhelm S.W."/>
        </authorList>
    </citation>
    <scope>NUCLEOTIDE SEQUENCE [LARGE SCALE GENOMIC DNA]</scope>
    <source>
        <strain evidence="10 11">CCMP1851</strain>
    </source>
</reference>
<comment type="caution">
    <text evidence="10">The sequence shown here is derived from an EMBL/GenBank/DDBJ whole genome shotgun (WGS) entry which is preliminary data.</text>
</comment>
<gene>
    <name evidence="10" type="primary">PPT2</name>
    <name evidence="10" type="ORF">SO694_000114115</name>
</gene>
<dbReference type="PANTHER" id="PTHR11247:SF27">
    <property type="entry name" value="LYSOSOMAL THIOESTERASE PPT2"/>
    <property type="match status" value="1"/>
</dbReference>
<dbReference type="Proteomes" id="UP001363151">
    <property type="component" value="Unassembled WGS sequence"/>
</dbReference>
<feature type="signal peptide" evidence="9">
    <location>
        <begin position="1"/>
        <end position="16"/>
    </location>
</feature>
<evidence type="ECO:0000313" key="11">
    <source>
        <dbReference type="Proteomes" id="UP001363151"/>
    </source>
</evidence>
<evidence type="ECO:0000313" key="10">
    <source>
        <dbReference type="EMBL" id="KAK7254548.1"/>
    </source>
</evidence>
<dbReference type="Pfam" id="PF02089">
    <property type="entry name" value="Palm_thioest"/>
    <property type="match status" value="1"/>
</dbReference>
<evidence type="ECO:0000256" key="5">
    <source>
        <dbReference type="ARBA" id="ARBA00023228"/>
    </source>
</evidence>
<evidence type="ECO:0000256" key="2">
    <source>
        <dbReference type="ARBA" id="ARBA00022729"/>
    </source>
</evidence>
<evidence type="ECO:0000256" key="4">
    <source>
        <dbReference type="ARBA" id="ARBA00023180"/>
    </source>
</evidence>
<keyword evidence="4" id="KW-0325">Glycoprotein</keyword>
<keyword evidence="3 10" id="KW-0378">Hydrolase</keyword>
<accession>A0ABR1GF55</accession>
<dbReference type="PANTHER" id="PTHR11247">
    <property type="entry name" value="PALMITOYL-PROTEIN THIOESTERASE/DOLICHYLDIPHOSPHATASE 1"/>
    <property type="match status" value="1"/>
</dbReference>
<comment type="function">
    <text evidence="8">Catalyzes the cleavage of thioester bonds from S-palmitoyl-CoA or S-palmitoyl-N-acetylcysteamine (unbranched structures) but does not have activity against palmitoylcysteine or palmitoylated proteins, branched structures or bulky head groups. Conversely, hydrolyzes both long and short chain fatty acyl-CoA substrate.</text>
</comment>
<evidence type="ECO:0000256" key="6">
    <source>
        <dbReference type="ARBA" id="ARBA00038848"/>
    </source>
</evidence>
<protein>
    <recommendedName>
        <fullName evidence="6">palmitoyl-CoA hydrolase</fullName>
        <ecNumber evidence="6">3.1.2.2</ecNumber>
    </recommendedName>
</protein>
<name>A0ABR1GF55_AURAN</name>
<organism evidence="10 11">
    <name type="scientific">Aureococcus anophagefferens</name>
    <name type="common">Harmful bloom alga</name>
    <dbReference type="NCBI Taxonomy" id="44056"/>
    <lineage>
        <taxon>Eukaryota</taxon>
        <taxon>Sar</taxon>
        <taxon>Stramenopiles</taxon>
        <taxon>Ochrophyta</taxon>
        <taxon>Pelagophyceae</taxon>
        <taxon>Pelagomonadales</taxon>
        <taxon>Pelagomonadaceae</taxon>
        <taxon>Aureococcus</taxon>
    </lineage>
</organism>
<comment type="subcellular location">
    <subcellularLocation>
        <location evidence="1">Lysosome</location>
    </subcellularLocation>
</comment>
<evidence type="ECO:0000256" key="7">
    <source>
        <dbReference type="ARBA" id="ARBA00093223"/>
    </source>
</evidence>
<dbReference type="SUPFAM" id="SSF53474">
    <property type="entry name" value="alpha/beta-Hydrolases"/>
    <property type="match status" value="1"/>
</dbReference>
<keyword evidence="5" id="KW-0458">Lysosome</keyword>
<dbReference type="InterPro" id="IPR029058">
    <property type="entry name" value="AB_hydrolase_fold"/>
</dbReference>
<sequence>MALLLRVLCLVPPVRAYLPVFMMHGIGSGSGEMDTIRELAEAAHPGTVLTSFKLYEDLPDGLTNLNDQAAAVAGAVRAAVAANATLYAEGYHVVCKSQGGLICRAALMLMDDHAARTFVSLAGPQAGVFGPDFFKDVVHDVPLLENVTAQEAYHVAYTWAGQKLSVANMWRDPNHLDDCGLFDHCFDEGNVFLPNFLGKATAAMKANFLRLEKVVLCVGSGPAYDGGIEPWQSAVFGAADASGAIAPMEDQDFYATDAFGLRTLAESGRLNVTVVPNASHGSWTGDRATIAAYVLPHLT</sequence>
<dbReference type="EC" id="3.1.2.2" evidence="6"/>